<keyword evidence="4" id="KW-1185">Reference proteome</keyword>
<dbReference type="Proteomes" id="UP001367508">
    <property type="component" value="Unassembled WGS sequence"/>
</dbReference>
<gene>
    <name evidence="3" type="ORF">VNO77_00047</name>
</gene>
<name>A0AAN9MPD0_CANGL</name>
<reference evidence="3 4" key="1">
    <citation type="submission" date="2024-01" db="EMBL/GenBank/DDBJ databases">
        <title>The genomes of 5 underutilized Papilionoideae crops provide insights into root nodulation and disease resistanc.</title>
        <authorList>
            <person name="Jiang F."/>
        </authorList>
    </citation>
    <scope>NUCLEOTIDE SEQUENCE [LARGE SCALE GENOMIC DNA]</scope>
    <source>
        <strain evidence="3">LVBAO_FW01</strain>
        <tissue evidence="3">Leaves</tissue>
    </source>
</reference>
<dbReference type="PANTHER" id="PTHR14523:SF1">
    <property type="entry name" value="HOMOLOGOUS RECOMBINATION OB-FOLD PROTEIN"/>
    <property type="match status" value="1"/>
</dbReference>
<proteinExistence type="predicted"/>
<dbReference type="AlphaFoldDB" id="A0AAN9MPD0"/>
<evidence type="ECO:0000259" key="2">
    <source>
        <dbReference type="Pfam" id="PF15072"/>
    </source>
</evidence>
<dbReference type="InterPro" id="IPR028045">
    <property type="entry name" value="HROB"/>
</dbReference>
<evidence type="ECO:0000313" key="3">
    <source>
        <dbReference type="EMBL" id="KAK7358126.1"/>
    </source>
</evidence>
<dbReference type="PANTHER" id="PTHR14523">
    <property type="entry name" value="UNCHARACTERIZED PROTEIN C17ORF53 HOMOLOG"/>
    <property type="match status" value="1"/>
</dbReference>
<comment type="caution">
    <text evidence="3">The sequence shown here is derived from an EMBL/GenBank/DDBJ whole genome shotgun (WGS) entry which is preliminary data.</text>
</comment>
<dbReference type="InterPro" id="IPR058570">
    <property type="entry name" value="HROB_OB"/>
</dbReference>
<organism evidence="3 4">
    <name type="scientific">Canavalia gladiata</name>
    <name type="common">Sword bean</name>
    <name type="synonym">Dolichos gladiatus</name>
    <dbReference type="NCBI Taxonomy" id="3824"/>
    <lineage>
        <taxon>Eukaryota</taxon>
        <taxon>Viridiplantae</taxon>
        <taxon>Streptophyta</taxon>
        <taxon>Embryophyta</taxon>
        <taxon>Tracheophyta</taxon>
        <taxon>Spermatophyta</taxon>
        <taxon>Magnoliopsida</taxon>
        <taxon>eudicotyledons</taxon>
        <taxon>Gunneridae</taxon>
        <taxon>Pentapetalae</taxon>
        <taxon>rosids</taxon>
        <taxon>fabids</taxon>
        <taxon>Fabales</taxon>
        <taxon>Fabaceae</taxon>
        <taxon>Papilionoideae</taxon>
        <taxon>50 kb inversion clade</taxon>
        <taxon>NPAAA clade</taxon>
        <taxon>indigoferoid/millettioid clade</taxon>
        <taxon>Phaseoleae</taxon>
        <taxon>Canavalia</taxon>
    </lineage>
</organism>
<evidence type="ECO:0000313" key="4">
    <source>
        <dbReference type="Proteomes" id="UP001367508"/>
    </source>
</evidence>
<dbReference type="EMBL" id="JAYMYQ010000001">
    <property type="protein sequence ID" value="KAK7358126.1"/>
    <property type="molecule type" value="Genomic_DNA"/>
</dbReference>
<feature type="region of interest" description="Disordered" evidence="1">
    <location>
        <begin position="21"/>
        <end position="43"/>
    </location>
</feature>
<dbReference type="Pfam" id="PF15072">
    <property type="entry name" value="HROB"/>
    <property type="match status" value="1"/>
</dbReference>
<dbReference type="GO" id="GO:0000725">
    <property type="term" value="P:recombinational repair"/>
    <property type="evidence" value="ECO:0007669"/>
    <property type="project" value="InterPro"/>
</dbReference>
<protein>
    <recommendedName>
        <fullName evidence="2">Homologous recombination OB-fold protein OB-fold domain-containing protein</fullName>
    </recommendedName>
</protein>
<sequence length="397" mass="43820">MDLEPWEALDVDDSDLSTFLRPCKRRSDSNSSSSSSSSALIPGPAGAVQAAMMNRSHDDPLPTQEFLRRVVQNGDQSDRDFNTNPWLCALQFVRSQGTVDGDDVAHCTPLSSIKKHPNVERVAQVVAVIKSCTPNGFGDMMVTLKDPTSTVNASVHRKVFTEGEFGKDITADSVLVLQKVAAFSPTPSTCYLNITLHNIVKVFSKDSGPPSQQQIYTVPARSVIRTTPSIATERREESWMSGTTFSLPQKRTEGVMSNLRLDSRFRQVVGNDNQRGQMLALTSCDSDNGNDRNQENVLDRENLLLSEDNAGPVEVTCGGGELEHEMEDQHNHPKLDEGDSLAWIAQGNRTTANSVHTCHGQETGMKSHLERQKQMVNPKSSIPHWTEEQLDELLAFD</sequence>
<evidence type="ECO:0000256" key="1">
    <source>
        <dbReference type="SAM" id="MobiDB-lite"/>
    </source>
</evidence>
<feature type="domain" description="Homologous recombination OB-fold protein OB-fold" evidence="2">
    <location>
        <begin position="120"/>
        <end position="206"/>
    </location>
</feature>
<accession>A0AAN9MPD0</accession>
<feature type="compositionally biased region" description="Low complexity" evidence="1">
    <location>
        <begin position="29"/>
        <end position="38"/>
    </location>
</feature>